<protein>
    <recommendedName>
        <fullName evidence="4">Pilus assembly protein</fullName>
    </recommendedName>
</protein>
<dbReference type="Proteomes" id="UP000823935">
    <property type="component" value="Unassembled WGS sequence"/>
</dbReference>
<reference evidence="2" key="1">
    <citation type="submission" date="2020-10" db="EMBL/GenBank/DDBJ databases">
        <authorList>
            <person name="Gilroy R."/>
        </authorList>
    </citation>
    <scope>NUCLEOTIDE SEQUENCE</scope>
    <source>
        <strain evidence="2">CHK190-19873</strain>
    </source>
</reference>
<dbReference type="EMBL" id="DVIQ01000003">
    <property type="protein sequence ID" value="HIS30026.1"/>
    <property type="molecule type" value="Genomic_DNA"/>
</dbReference>
<dbReference type="AlphaFoldDB" id="A0A9D1EQT0"/>
<proteinExistence type="predicted"/>
<feature type="transmembrane region" description="Helical" evidence="1">
    <location>
        <begin position="41"/>
        <end position="63"/>
    </location>
</feature>
<evidence type="ECO:0000313" key="2">
    <source>
        <dbReference type="EMBL" id="HIS30026.1"/>
    </source>
</evidence>
<comment type="caution">
    <text evidence="2">The sequence shown here is derived from an EMBL/GenBank/DDBJ whole genome shotgun (WGS) entry which is preliminary data.</text>
</comment>
<keyword evidence="1" id="KW-0472">Membrane</keyword>
<keyword evidence="1" id="KW-0812">Transmembrane</keyword>
<evidence type="ECO:0000256" key="1">
    <source>
        <dbReference type="SAM" id="Phobius"/>
    </source>
</evidence>
<gene>
    <name evidence="2" type="ORF">IAB44_00515</name>
</gene>
<reference evidence="2" key="2">
    <citation type="journal article" date="2021" name="PeerJ">
        <title>Extensive microbial diversity within the chicken gut microbiome revealed by metagenomics and culture.</title>
        <authorList>
            <person name="Gilroy R."/>
            <person name="Ravi A."/>
            <person name="Getino M."/>
            <person name="Pursley I."/>
            <person name="Horton D.L."/>
            <person name="Alikhan N.F."/>
            <person name="Baker D."/>
            <person name="Gharbi K."/>
            <person name="Hall N."/>
            <person name="Watson M."/>
            <person name="Adriaenssens E.M."/>
            <person name="Foster-Nyarko E."/>
            <person name="Jarju S."/>
            <person name="Secka A."/>
            <person name="Antonio M."/>
            <person name="Oren A."/>
            <person name="Chaudhuri R.R."/>
            <person name="La Ragione R."/>
            <person name="Hildebrand F."/>
            <person name="Pallen M.J."/>
        </authorList>
    </citation>
    <scope>NUCLEOTIDE SEQUENCE</scope>
    <source>
        <strain evidence="2">CHK190-19873</strain>
    </source>
</reference>
<keyword evidence="1" id="KW-1133">Transmembrane helix</keyword>
<name>A0A9D1EQT0_9FIRM</name>
<evidence type="ECO:0000313" key="3">
    <source>
        <dbReference type="Proteomes" id="UP000823935"/>
    </source>
</evidence>
<sequence length="292" mass="31590">MFFPSTEFFHRKEKEPLPARKSSVGCEGRTSVSALKAAGSLTLEAACILPLFLWAVLAILYFADAAAVQARVAGGIHSAVRELAIAAAAAEMTGREDGESLGLAGNVLSSVYARELILRRTGTLPEDLFPAGLRLTGSEFLENEMIDLKVSADLRIPVPFLNIQIPGLWQRGYVRAWTGRSAGDGSASEDNGDGIGLVYVTANGTVYHKDPACTHIRLSIRQVLTNRVETLRSADGSKYYPCSCCDGSEASVYITKEGKRYHGSRECRALKRSVRIARKEEVLGMRACSKCG</sequence>
<evidence type="ECO:0008006" key="4">
    <source>
        <dbReference type="Google" id="ProtNLM"/>
    </source>
</evidence>
<organism evidence="2 3">
    <name type="scientific">Candidatus Limivivens intestinipullorum</name>
    <dbReference type="NCBI Taxonomy" id="2840858"/>
    <lineage>
        <taxon>Bacteria</taxon>
        <taxon>Bacillati</taxon>
        <taxon>Bacillota</taxon>
        <taxon>Clostridia</taxon>
        <taxon>Lachnospirales</taxon>
        <taxon>Lachnospiraceae</taxon>
        <taxon>Lachnospiraceae incertae sedis</taxon>
        <taxon>Candidatus Limivivens</taxon>
    </lineage>
</organism>
<accession>A0A9D1EQT0</accession>